<reference evidence="10" key="2">
    <citation type="submission" date="2022-06" db="UniProtKB">
        <authorList>
            <consortium name="EnsemblMetazoa"/>
        </authorList>
    </citation>
    <scope>IDENTIFICATION</scope>
</reference>
<dbReference type="Proteomes" id="UP000007819">
    <property type="component" value="Chromosome A2"/>
</dbReference>
<dbReference type="RefSeq" id="XP_001952286.2">
    <property type="nucleotide sequence ID" value="XM_001952251.4"/>
</dbReference>
<name>A0A8R2A8G3_ACYPI</name>
<evidence type="ECO:0000259" key="8">
    <source>
        <dbReference type="Pfam" id="PF04042"/>
    </source>
</evidence>
<protein>
    <recommendedName>
        <fullName evidence="6">DNA polymerase II subunit 2</fullName>
    </recommendedName>
</protein>
<feature type="domain" description="DNA polymerase epsilon subunit B N-terminal" evidence="9">
    <location>
        <begin position="4"/>
        <end position="74"/>
    </location>
</feature>
<keyword evidence="4" id="KW-0238">DNA-binding</keyword>
<evidence type="ECO:0000256" key="3">
    <source>
        <dbReference type="ARBA" id="ARBA00022705"/>
    </source>
</evidence>
<dbReference type="GO" id="GO:0042276">
    <property type="term" value="P:error-prone translesion synthesis"/>
    <property type="evidence" value="ECO:0007669"/>
    <property type="project" value="TreeGrafter"/>
</dbReference>
<dbReference type="GO" id="GO:0008622">
    <property type="term" value="C:epsilon DNA polymerase complex"/>
    <property type="evidence" value="ECO:0007669"/>
    <property type="project" value="InterPro"/>
</dbReference>
<dbReference type="GeneID" id="100159842"/>
<evidence type="ECO:0000256" key="6">
    <source>
        <dbReference type="ARBA" id="ARBA00032930"/>
    </source>
</evidence>
<proteinExistence type="inferred from homology"/>
<dbReference type="GO" id="GO:0006261">
    <property type="term" value="P:DNA-templated DNA replication"/>
    <property type="evidence" value="ECO:0007669"/>
    <property type="project" value="InterPro"/>
</dbReference>
<evidence type="ECO:0000256" key="1">
    <source>
        <dbReference type="ARBA" id="ARBA00004123"/>
    </source>
</evidence>
<dbReference type="KEGG" id="api:100159842"/>
<comment type="similarity">
    <text evidence="2">Belongs to the DNA polymerase epsilon subunit B family.</text>
</comment>
<evidence type="ECO:0000313" key="10">
    <source>
        <dbReference type="EnsemblMetazoa" id="XP_001952286.2"/>
    </source>
</evidence>
<dbReference type="Pfam" id="PF04042">
    <property type="entry name" value="DNA_pol_E_B"/>
    <property type="match status" value="1"/>
</dbReference>
<feature type="domain" description="DNA polymerase alpha/delta/epsilon subunit B" evidence="8">
    <location>
        <begin position="294"/>
        <end position="513"/>
    </location>
</feature>
<dbReference type="EnsemblMetazoa" id="XM_001952251.5">
    <property type="protein sequence ID" value="XP_001952286.2"/>
    <property type="gene ID" value="LOC100159842"/>
</dbReference>
<sequence>MSETTKLRKFIVSTFSLNGFTIQERACAYLVQQLEPLESREDRDKWLDKIVDYVRVSSTNDGNIVTYELLSKALKFCCNLQILNDEDILHVTPAYKLPRYRYCPTTKKFQRIKSEISMFGDAQSKIAQYVDRYTVIRQRMARIKTTSDGTLNQPLTIGDKIRDVDYLLSSGACRKFDHSSKSNSILLLGVLVQLKEGGRHYLEDPTGAIPLDITATDFQKGYFTENCCVLAEGRYCSDRRVFFVTNMALPPCERTEISKIYFGESSNFSDSNDLNLKSCNPKLLEYEKSKNRMIVFVSDVFLDDPKVLRKFHTLLNSFNDLAPVAIVMMGDYLSCRIPSHAYAQELKTHLNQLGHFLHDNTPVLCKHTMFVLLSGPGDRYSGAAGASILPRPLIPEFLTEEFRRLVPRCVFTTNPCRMQYCTQQIHIIRADGLMKKTANYDIRHGSMDRNKSTSATESDDDIIKNYIKTLESQSHLITVPLDVCPTYWPLASHSLSLYPMPDVVCIADSNAPEYSTVGSNDSNSSSSKMSSSSGCIFFNPSSFSKNKYTFSVYITAQRQIEDSNLPDDEYDADSTLMDSEDTVATVGNRRKVN</sequence>
<dbReference type="OrthoDB" id="10254730at2759"/>
<accession>A0A8R2A8G3</accession>
<evidence type="ECO:0000256" key="7">
    <source>
        <dbReference type="SAM" id="MobiDB-lite"/>
    </source>
</evidence>
<evidence type="ECO:0000313" key="11">
    <source>
        <dbReference type="Proteomes" id="UP000007819"/>
    </source>
</evidence>
<dbReference type="PANTHER" id="PTHR12708">
    <property type="entry name" value="DNA POLYMERASE EPSILON SUBUNIT B"/>
    <property type="match status" value="1"/>
</dbReference>
<evidence type="ECO:0000259" key="9">
    <source>
        <dbReference type="Pfam" id="PF12213"/>
    </source>
</evidence>
<evidence type="ECO:0000256" key="2">
    <source>
        <dbReference type="ARBA" id="ARBA00009560"/>
    </source>
</evidence>
<comment type="subcellular location">
    <subcellularLocation>
        <location evidence="1">Nucleus</location>
    </subcellularLocation>
</comment>
<evidence type="ECO:0000256" key="4">
    <source>
        <dbReference type="ARBA" id="ARBA00023125"/>
    </source>
</evidence>
<reference evidence="11" key="1">
    <citation type="submission" date="2010-06" db="EMBL/GenBank/DDBJ databases">
        <authorList>
            <person name="Jiang H."/>
            <person name="Abraham K."/>
            <person name="Ali S."/>
            <person name="Alsbrooks S.L."/>
            <person name="Anim B.N."/>
            <person name="Anosike U.S."/>
            <person name="Attaway T."/>
            <person name="Bandaranaike D.P."/>
            <person name="Battles P.K."/>
            <person name="Bell S.N."/>
            <person name="Bell A.V."/>
            <person name="Beltran B."/>
            <person name="Bickham C."/>
            <person name="Bustamante Y."/>
            <person name="Caleb T."/>
            <person name="Canada A."/>
            <person name="Cardenas V."/>
            <person name="Carter K."/>
            <person name="Chacko J."/>
            <person name="Chandrabose M.N."/>
            <person name="Chavez D."/>
            <person name="Chavez A."/>
            <person name="Chen L."/>
            <person name="Chu H.-S."/>
            <person name="Claassen K.J."/>
            <person name="Cockrell R."/>
            <person name="Collins M."/>
            <person name="Cooper J.A."/>
            <person name="Cree A."/>
            <person name="Curry S.M."/>
            <person name="Da Y."/>
            <person name="Dao M.D."/>
            <person name="Das B."/>
            <person name="Davila M.-L."/>
            <person name="Davy-Carroll L."/>
            <person name="Denson S."/>
            <person name="Dinh H."/>
            <person name="Ebong V.E."/>
            <person name="Edwards J.R."/>
            <person name="Egan A."/>
            <person name="El-Daye J."/>
            <person name="Escobedo L."/>
            <person name="Fernandez S."/>
            <person name="Fernando P.R."/>
            <person name="Flagg N."/>
            <person name="Forbes L.D."/>
            <person name="Fowler R.G."/>
            <person name="Fu Q."/>
            <person name="Gabisi R.A."/>
            <person name="Ganer J."/>
            <person name="Garbino Pronczuk A."/>
            <person name="Garcia R.M."/>
            <person name="Garner T."/>
            <person name="Garrett T.E."/>
            <person name="Gonzalez D.A."/>
            <person name="Hamid H."/>
            <person name="Hawkins E.S."/>
            <person name="Hirani K."/>
            <person name="Hogues M.E."/>
            <person name="Hollins B."/>
            <person name="Hsiao C.-H."/>
            <person name="Jabil R."/>
            <person name="James M.L."/>
            <person name="Jhangiani S.N."/>
            <person name="Johnson B."/>
            <person name="Johnson Q."/>
            <person name="Joshi V."/>
            <person name="Kalu J.B."/>
            <person name="Kam C."/>
            <person name="Kashfia A."/>
            <person name="Keebler J."/>
            <person name="Kisamo H."/>
            <person name="Kovar C.L."/>
            <person name="Lago L.A."/>
            <person name="Lai C.-Y."/>
            <person name="Laidlaw J."/>
            <person name="Lara F."/>
            <person name="Le T.-K."/>
            <person name="Lee S.L."/>
            <person name="Legall F.H."/>
            <person name="Lemon S.J."/>
            <person name="Lewis L.R."/>
            <person name="Li B."/>
            <person name="Liu Y."/>
            <person name="Liu Y.-S."/>
            <person name="Lopez J."/>
            <person name="Lozado R.J."/>
            <person name="Lu J."/>
            <person name="Madu R.C."/>
            <person name="Maheshwari M."/>
            <person name="Maheshwari R."/>
            <person name="Malloy K."/>
            <person name="Martinez E."/>
            <person name="Mathew T."/>
            <person name="Mercado I.C."/>
            <person name="Mercado C."/>
            <person name="Meyer B."/>
            <person name="Montgomery K."/>
            <person name="Morgan M.B."/>
            <person name="Munidasa M."/>
            <person name="Nazareth L.V."/>
            <person name="Nelson J."/>
            <person name="Ng B.M."/>
            <person name="Nguyen N.B."/>
            <person name="Nguyen P.Q."/>
            <person name="Nguyen T."/>
            <person name="Obregon M."/>
            <person name="Okwuonu G.O."/>
            <person name="Onwere C.G."/>
            <person name="Orozco G."/>
            <person name="Parra A."/>
            <person name="Patel S."/>
            <person name="Patil S."/>
            <person name="Perez A."/>
            <person name="Perez Y."/>
            <person name="Pham C."/>
            <person name="Primus E.L."/>
            <person name="Pu L.-L."/>
            <person name="Puazo M."/>
            <person name="Qin X."/>
            <person name="Quiroz J.B."/>
            <person name="Reese J."/>
            <person name="Richards S."/>
            <person name="Rives C.M."/>
            <person name="Robberts R."/>
            <person name="Ruiz S.J."/>
            <person name="Ruiz M.J."/>
            <person name="Santibanez J."/>
            <person name="Schneider B.W."/>
            <person name="Sisson I."/>
            <person name="Smith M."/>
            <person name="Sodergren E."/>
            <person name="Song X.-Z."/>
            <person name="Song B.B."/>
            <person name="Summersgill H."/>
            <person name="Thelus R."/>
            <person name="Thornton R.D."/>
            <person name="Trejos Z.Y."/>
            <person name="Usmani K."/>
            <person name="Vattathil S."/>
            <person name="Villasana D."/>
            <person name="Walker D.L."/>
            <person name="Wang S."/>
            <person name="Wang K."/>
            <person name="White C.S."/>
            <person name="Williams A.C."/>
            <person name="Williamson J."/>
            <person name="Wilson K."/>
            <person name="Woghiren I.O."/>
            <person name="Woodworth J.R."/>
            <person name="Worley K.C."/>
            <person name="Wright R.A."/>
            <person name="Wu W."/>
            <person name="Young L."/>
            <person name="Zhang L."/>
            <person name="Zhang J."/>
            <person name="Zhu Y."/>
            <person name="Muzny D.M."/>
            <person name="Weinstock G."/>
            <person name="Gibbs R.A."/>
        </authorList>
    </citation>
    <scope>NUCLEOTIDE SEQUENCE [LARGE SCALE GENOMIC DNA]</scope>
    <source>
        <strain evidence="11">LSR1</strain>
    </source>
</reference>
<feature type="region of interest" description="Disordered" evidence="7">
    <location>
        <begin position="564"/>
        <end position="593"/>
    </location>
</feature>
<dbReference type="Pfam" id="PF12213">
    <property type="entry name" value="Dpoe2NT"/>
    <property type="match status" value="1"/>
</dbReference>
<keyword evidence="5" id="KW-0539">Nucleus</keyword>
<dbReference type="PANTHER" id="PTHR12708:SF0">
    <property type="entry name" value="DNA POLYMERASE EPSILON SUBUNIT 2"/>
    <property type="match status" value="1"/>
</dbReference>
<dbReference type="Gene3D" id="1.10.8.60">
    <property type="match status" value="1"/>
</dbReference>
<dbReference type="GO" id="GO:0003677">
    <property type="term" value="F:DNA binding"/>
    <property type="evidence" value="ECO:0007669"/>
    <property type="project" value="UniProtKB-KW"/>
</dbReference>
<dbReference type="InterPro" id="IPR024639">
    <property type="entry name" value="DNA_pol_e_bsu_N"/>
</dbReference>
<keyword evidence="3" id="KW-0235">DNA replication</keyword>
<dbReference type="InterPro" id="IPR007185">
    <property type="entry name" value="DNA_pol_a/d/e_bsu"/>
</dbReference>
<dbReference type="InterPro" id="IPR016266">
    <property type="entry name" value="POLE2"/>
</dbReference>
<organism evidence="10 11">
    <name type="scientific">Acyrthosiphon pisum</name>
    <name type="common">Pea aphid</name>
    <dbReference type="NCBI Taxonomy" id="7029"/>
    <lineage>
        <taxon>Eukaryota</taxon>
        <taxon>Metazoa</taxon>
        <taxon>Ecdysozoa</taxon>
        <taxon>Arthropoda</taxon>
        <taxon>Hexapoda</taxon>
        <taxon>Insecta</taxon>
        <taxon>Pterygota</taxon>
        <taxon>Neoptera</taxon>
        <taxon>Paraneoptera</taxon>
        <taxon>Hemiptera</taxon>
        <taxon>Sternorrhyncha</taxon>
        <taxon>Aphidomorpha</taxon>
        <taxon>Aphidoidea</taxon>
        <taxon>Aphididae</taxon>
        <taxon>Macrosiphini</taxon>
        <taxon>Acyrthosiphon</taxon>
    </lineage>
</organism>
<keyword evidence="11" id="KW-1185">Reference proteome</keyword>
<evidence type="ECO:0000256" key="5">
    <source>
        <dbReference type="ARBA" id="ARBA00023242"/>
    </source>
</evidence>
<dbReference type="AlphaFoldDB" id="A0A8R2A8G3"/>